<comment type="caution">
    <text evidence="14">The sequence shown here is derived from an EMBL/GenBank/DDBJ whole genome shotgun (WGS) entry which is preliminary data.</text>
</comment>
<organism evidence="14 15">
    <name type="scientific">Spirochaeta lutea</name>
    <dbReference type="NCBI Taxonomy" id="1480694"/>
    <lineage>
        <taxon>Bacteria</taxon>
        <taxon>Pseudomonadati</taxon>
        <taxon>Spirochaetota</taxon>
        <taxon>Spirochaetia</taxon>
        <taxon>Spirochaetales</taxon>
        <taxon>Spirochaetaceae</taxon>
        <taxon>Spirochaeta</taxon>
    </lineage>
</organism>
<keyword evidence="6" id="KW-0145">Chemotaxis</keyword>
<dbReference type="GO" id="GO:0003774">
    <property type="term" value="F:cytoskeletal motor activity"/>
    <property type="evidence" value="ECO:0007669"/>
    <property type="project" value="InterPro"/>
</dbReference>
<keyword evidence="15" id="KW-1185">Reference proteome</keyword>
<dbReference type="STRING" id="1480694.DC28_11920"/>
<dbReference type="AlphaFoldDB" id="A0A098QYA0"/>
<dbReference type="GO" id="GO:0005886">
    <property type="term" value="C:plasma membrane"/>
    <property type="evidence" value="ECO:0007669"/>
    <property type="project" value="UniProtKB-SubCell"/>
</dbReference>
<evidence type="ECO:0000256" key="6">
    <source>
        <dbReference type="ARBA" id="ARBA00022500"/>
    </source>
</evidence>
<evidence type="ECO:0000256" key="4">
    <source>
        <dbReference type="ARBA" id="ARBA00021870"/>
    </source>
</evidence>
<feature type="compositionally biased region" description="Basic and acidic residues" evidence="10">
    <location>
        <begin position="10"/>
        <end position="19"/>
    </location>
</feature>
<protein>
    <recommendedName>
        <fullName evidence="4">Flagellar motor switch protein FliG</fullName>
    </recommendedName>
</protein>
<proteinExistence type="inferred from homology"/>
<feature type="domain" description="Flagellar motor switch protein FliG middle" evidence="12">
    <location>
        <begin position="201"/>
        <end position="272"/>
    </location>
</feature>
<name>A0A098QYA0_9SPIO</name>
<keyword evidence="8" id="KW-0472">Membrane</keyword>
<evidence type="ECO:0000256" key="7">
    <source>
        <dbReference type="ARBA" id="ARBA00022779"/>
    </source>
</evidence>
<evidence type="ECO:0000256" key="10">
    <source>
        <dbReference type="SAM" id="MobiDB-lite"/>
    </source>
</evidence>
<evidence type="ECO:0000256" key="5">
    <source>
        <dbReference type="ARBA" id="ARBA00022475"/>
    </source>
</evidence>
<dbReference type="Proteomes" id="UP000029692">
    <property type="component" value="Unassembled WGS sequence"/>
</dbReference>
<keyword evidence="5" id="KW-1003">Cell membrane</keyword>
<evidence type="ECO:0000256" key="3">
    <source>
        <dbReference type="ARBA" id="ARBA00010299"/>
    </source>
</evidence>
<dbReference type="Pfam" id="PF14842">
    <property type="entry name" value="FliG_N"/>
    <property type="match status" value="1"/>
</dbReference>
<evidence type="ECO:0000259" key="12">
    <source>
        <dbReference type="Pfam" id="PF14841"/>
    </source>
</evidence>
<feature type="domain" description="Flagellar motor switch protein FliG C-terminal" evidence="11">
    <location>
        <begin position="304"/>
        <end position="409"/>
    </location>
</feature>
<reference evidence="14 15" key="1">
    <citation type="submission" date="2014-05" db="EMBL/GenBank/DDBJ databases">
        <title>De novo Genome Sequence of Spirocheata sp.</title>
        <authorList>
            <person name="Shivani Y."/>
            <person name="Subhash Y."/>
            <person name="Tushar L."/>
            <person name="Sasikala C."/>
            <person name="Ramana C.V."/>
        </authorList>
    </citation>
    <scope>NUCLEOTIDE SEQUENCE [LARGE SCALE GENOMIC DNA]</scope>
    <source>
        <strain evidence="14 15">JC230</strain>
    </source>
</reference>
<evidence type="ECO:0000256" key="1">
    <source>
        <dbReference type="ARBA" id="ARBA00004117"/>
    </source>
</evidence>
<comment type="similarity">
    <text evidence="3">Belongs to the FliG family.</text>
</comment>
<dbReference type="InterPro" id="IPR028263">
    <property type="entry name" value="FliG_N"/>
</dbReference>
<comment type="subcellular location">
    <subcellularLocation>
        <location evidence="1">Bacterial flagellum basal body</location>
    </subcellularLocation>
    <subcellularLocation>
        <location evidence="2">Cell membrane</location>
        <topology evidence="2">Peripheral membrane protein</topology>
        <orientation evidence="2">Cytoplasmic side</orientation>
    </subcellularLocation>
</comment>
<dbReference type="GO" id="GO:0009425">
    <property type="term" value="C:bacterial-type flagellum basal body"/>
    <property type="evidence" value="ECO:0007669"/>
    <property type="project" value="UniProtKB-SubCell"/>
</dbReference>
<dbReference type="Gene3D" id="1.10.220.30">
    <property type="match status" value="3"/>
</dbReference>
<dbReference type="EMBL" id="JNUP01000066">
    <property type="protein sequence ID" value="KGE71472.1"/>
    <property type="molecule type" value="Genomic_DNA"/>
</dbReference>
<dbReference type="GO" id="GO:0071973">
    <property type="term" value="P:bacterial-type flagellum-dependent cell motility"/>
    <property type="evidence" value="ECO:0007669"/>
    <property type="project" value="InterPro"/>
</dbReference>
<dbReference type="PANTHER" id="PTHR30534">
    <property type="entry name" value="FLAGELLAR MOTOR SWITCH PROTEIN FLIG"/>
    <property type="match status" value="1"/>
</dbReference>
<keyword evidence="9" id="KW-0975">Bacterial flagellum</keyword>
<evidence type="ECO:0000256" key="8">
    <source>
        <dbReference type="ARBA" id="ARBA00023136"/>
    </source>
</evidence>
<dbReference type="PANTHER" id="PTHR30534:SF0">
    <property type="entry name" value="FLAGELLAR MOTOR SWITCH PROTEIN FLIG"/>
    <property type="match status" value="1"/>
</dbReference>
<evidence type="ECO:0000313" key="15">
    <source>
        <dbReference type="Proteomes" id="UP000029692"/>
    </source>
</evidence>
<keyword evidence="7" id="KW-0283">Flagellar rotation</keyword>
<dbReference type="eggNOG" id="COG1536">
    <property type="taxonomic scope" value="Bacteria"/>
</dbReference>
<gene>
    <name evidence="14" type="ORF">DC28_11920</name>
</gene>
<dbReference type="InterPro" id="IPR032779">
    <property type="entry name" value="FliG_M"/>
</dbReference>
<feature type="compositionally biased region" description="Basic and acidic residues" evidence="10">
    <location>
        <begin position="60"/>
        <end position="73"/>
    </location>
</feature>
<sequence length="418" mass="46854">MRAQAYKKVSRSDKADHSPGDASELDNEPGETSGGSRKAPKDPGLQGSHRDGGPRVSASSRDKREEGLVKENTRTAAGRAMAMYLGPGEVPPSRREIAQFMVIVGKDQAAEILRHLPEDAVEAIVQEIASLPVIDPESRRVVLKRFSTLGFAEQQTSRGGVETARGFLVQAFGAEQGEAILRSAVPKEVHRHFEFLEDYNPKQIHSLLRQEGTALKVLVLSHLSAGLAAGVINQMDRDEQLEVIRRLSRIEKLDREVLLSVESALKERIRNQGIAQTTDLDGRGVLAEILKNMTPGTEEPLIQYLEKDDPELASSIKERLFTIETLLYIDDKELQRILQDQDDRQIALILKGKEEDIRKKILTNVSQARAGIIIEEYQHMGPRRRSEIDEATKDFVRYLRKLEESGELVVRRDGEEYI</sequence>
<evidence type="ECO:0000256" key="2">
    <source>
        <dbReference type="ARBA" id="ARBA00004413"/>
    </source>
</evidence>
<dbReference type="PRINTS" id="PR00954">
    <property type="entry name" value="FLGMOTORFLIG"/>
</dbReference>
<accession>A0A098QYA0</accession>
<dbReference type="Pfam" id="PF14841">
    <property type="entry name" value="FliG_M"/>
    <property type="match status" value="1"/>
</dbReference>
<dbReference type="SUPFAM" id="SSF48029">
    <property type="entry name" value="FliG"/>
    <property type="match status" value="2"/>
</dbReference>
<evidence type="ECO:0000259" key="11">
    <source>
        <dbReference type="Pfam" id="PF01706"/>
    </source>
</evidence>
<dbReference type="InterPro" id="IPR011002">
    <property type="entry name" value="FliG_a-hlx"/>
</dbReference>
<evidence type="ECO:0000313" key="14">
    <source>
        <dbReference type="EMBL" id="KGE71472.1"/>
    </source>
</evidence>
<dbReference type="GO" id="GO:0006935">
    <property type="term" value="P:chemotaxis"/>
    <property type="evidence" value="ECO:0007669"/>
    <property type="project" value="UniProtKB-KW"/>
</dbReference>
<evidence type="ECO:0000256" key="9">
    <source>
        <dbReference type="ARBA" id="ARBA00023143"/>
    </source>
</evidence>
<dbReference type="InterPro" id="IPR023087">
    <property type="entry name" value="Flg_Motor_Flig_C"/>
</dbReference>
<feature type="region of interest" description="Disordered" evidence="10">
    <location>
        <begin position="1"/>
        <end position="74"/>
    </location>
</feature>
<dbReference type="Pfam" id="PF01706">
    <property type="entry name" value="FliG_C"/>
    <property type="match status" value="1"/>
</dbReference>
<feature type="domain" description="Flagellar motor switch protein FliG N-terminal" evidence="13">
    <location>
        <begin position="94"/>
        <end position="188"/>
    </location>
</feature>
<dbReference type="InterPro" id="IPR000090">
    <property type="entry name" value="Flg_Motor_Flig"/>
</dbReference>
<evidence type="ECO:0000259" key="13">
    <source>
        <dbReference type="Pfam" id="PF14842"/>
    </source>
</evidence>